<dbReference type="Proteomes" id="UP001060215">
    <property type="component" value="Chromosome 12"/>
</dbReference>
<dbReference type="EMBL" id="CM045769">
    <property type="protein sequence ID" value="KAI7994291.1"/>
    <property type="molecule type" value="Genomic_DNA"/>
</dbReference>
<accession>A0ACC0G219</accession>
<evidence type="ECO:0000313" key="2">
    <source>
        <dbReference type="Proteomes" id="UP001060215"/>
    </source>
</evidence>
<sequence>MGIITHLGSRFFALLFLSLLSIFVLVHTKSSSLDAAVMLILRQNLNASKSLGWIDPDPCQWQHVSCSEDGRVTRLQIGYQNLTGCLPSNLSYLTALQILDLSSNQLQGPLPSLAGLSSLQNLSLSNNNFSSIPFDFFFGMTSLERVYLDNNPFDRAPIPISLQSASNLKVFSANASNFSSKIPYFFGTFARLTTLHLAFNNLHGVLPATFSSSSIQSLWLNKQQSTYKLHGSIDVIQNMTQLKEVWLDSNSFSGPMSDFSRLMGLESFRVRDNSITGQVPASILDLPWLKVVSLTNNLLQGPTPKFNSSVTIDMETGSNSFCLPVHGAACNPRVNTLLSIAQFSGYPVVFSENWKGNDPCNGWFGLHCENENITVINFSNLGLTDGKSSILTKLAGTFGYLAPEYAVTGRVTTKIDVFSFGVILLQLITGRKAVVELETEHDEYVGLVAWFYKMRMQKDAFHKAIDSTINLDEETLASIDTVAELAGHCCANYHSQRPDMGHIVNVLSTLVDHWRPSNSHCDEGFSSFGEVRTKDYSHIF</sequence>
<name>A0ACC0G219_9ERIC</name>
<reference evidence="1 2" key="1">
    <citation type="journal article" date="2022" name="Plant J.">
        <title>Chromosome-level genome of Camellia lanceoleosa provides a valuable resource for understanding genome evolution and self-incompatibility.</title>
        <authorList>
            <person name="Gong W."/>
            <person name="Xiao S."/>
            <person name="Wang L."/>
            <person name="Liao Z."/>
            <person name="Chang Y."/>
            <person name="Mo W."/>
            <person name="Hu G."/>
            <person name="Li W."/>
            <person name="Zhao G."/>
            <person name="Zhu H."/>
            <person name="Hu X."/>
            <person name="Ji K."/>
            <person name="Xiang X."/>
            <person name="Song Q."/>
            <person name="Yuan D."/>
            <person name="Jin S."/>
            <person name="Zhang L."/>
        </authorList>
    </citation>
    <scope>NUCLEOTIDE SEQUENCE [LARGE SCALE GENOMIC DNA]</scope>
    <source>
        <strain evidence="1">SQ_2022a</strain>
    </source>
</reference>
<organism evidence="1 2">
    <name type="scientific">Camellia lanceoleosa</name>
    <dbReference type="NCBI Taxonomy" id="1840588"/>
    <lineage>
        <taxon>Eukaryota</taxon>
        <taxon>Viridiplantae</taxon>
        <taxon>Streptophyta</taxon>
        <taxon>Embryophyta</taxon>
        <taxon>Tracheophyta</taxon>
        <taxon>Spermatophyta</taxon>
        <taxon>Magnoliopsida</taxon>
        <taxon>eudicotyledons</taxon>
        <taxon>Gunneridae</taxon>
        <taxon>Pentapetalae</taxon>
        <taxon>asterids</taxon>
        <taxon>Ericales</taxon>
        <taxon>Theaceae</taxon>
        <taxon>Camellia</taxon>
    </lineage>
</organism>
<evidence type="ECO:0000313" key="1">
    <source>
        <dbReference type="EMBL" id="KAI7994291.1"/>
    </source>
</evidence>
<proteinExistence type="predicted"/>
<keyword evidence="1" id="KW-0675">Receptor</keyword>
<keyword evidence="1" id="KW-0808">Transferase</keyword>
<gene>
    <name evidence="1" type="ORF">LOK49_LG11G00467</name>
</gene>
<protein>
    <submittedName>
        <fullName evidence="1">Receptor protein kinase TMK1</fullName>
    </submittedName>
</protein>
<comment type="caution">
    <text evidence="1">The sequence shown here is derived from an EMBL/GenBank/DDBJ whole genome shotgun (WGS) entry which is preliminary data.</text>
</comment>
<keyword evidence="1" id="KW-0418">Kinase</keyword>
<keyword evidence="2" id="KW-1185">Reference proteome</keyword>